<dbReference type="GeneID" id="94426983"/>
<evidence type="ECO:0000259" key="4">
    <source>
        <dbReference type="Pfam" id="PF08621"/>
    </source>
</evidence>
<feature type="region of interest" description="Disordered" evidence="2">
    <location>
        <begin position="2173"/>
        <end position="2223"/>
    </location>
</feature>
<sequence>MKSPRESPEGAGAEFDSSERGGLCGHSENGKGDRSGVKETRCDTKPRHENALLRQPKKVICLSQCASPLGSADFFSGGDEGSQPYGTRESSSCHYTGEARKFETGQRVPSTSADSSPCLSDPTRLTERGVDSSPSTKGHPPSSHSTGSCDPLRSDGERVSESGLAQPPEHRPPFISTTNSARVLLATSGAYDEPIRQADGQTNGSDSVEENTEKVREEGNAQQRIEEPVVLEHSAGKEAFQERCRTIASDTGEVEEDTLRRSSSWFSSDRATERLADAEIRELTNTENEVDGCLVPSFVLGSVVERPSRERRHTIQRHEPEALSKQNTPDGSGLKGEVQGVTSSYGKGGTGCVPSHAAIEAPFGFPKAVHRSVLVGRRGDPDVCRKKESHHREADNYQESSVQGECCASAVKQTGCRYAATQISPGDTCQERLHSGRWPHYPSDGGRARDSLDVEIERENLEFVARMQPHEIRAAQEEILARFGPQRFAALQRRALRRIKKAGNDGGEVPRTTESGACTTGPRTSEEGEEEDNLYSSTVKSATQTSREAVKSDRGFSDSHSSVIEKSASCGQKNDRDSQVRRVAQEDAVKTGEKAGGPVQCIIEWGVACRPSPRVQLDGNGEARRESAVRVDANVPSMDARQSGGKGSDGRLPFVGGQVKFDMQEVAKLQWANPLGAEDFEGDAAGARKRGEEGKGEGEGLMKVWIERLRFDFSGKLRSNIFHFPYWVRNQVTIHPGNAGQKGTSPSSSPLGSSVPLPSLPDANVRSDSPRATSQVRKSPIVPPENEAFPGSPASLSGDCTGVNDPLEFHRGLHHHGEAAALPGYTLGELLHLSQSASRPQAALAVRTLGEVLKNARTIISFQGGDSCSRQGVLLKEEALRNVSSPTPNPPPFRGGFGVGLERWTRYVLRDLFLFWRLGALLQVQSPVIQREALGALAALLGPADRTCCLSSGDCFEQNDTEDARTHGRRFWRKVCWGAASTCPLFVGNQRRTNTGSLVQTRNGGTPEGDHFPKGQREGASCPPAASSHDRELQQRAQGSCGRVSPVTSAGGTDLQQSLSGVSQGASQEILLPASSRLQQEPPSEETKTVQENNPVIDKHNEVLNLAVGARERSCRMSEASDAAERPDEEVCYSVHERERVFLYPLGGLDFVEESLPEPLPLSSWAGPGGGTEEREGCGSAFSFWQAFLLRVKCTGGEPAKKNNATVGFDVSAGSQEDDESVDADGASMGEVYYRHPVSSLFTWSGLPDRLAFLLTLYEGDLAIERDCLALLVGSCVAGSTVAAQIVCHEPLRQRIKILAESLVVGSAARGRRVQRKERQRNIKPAERNDTGSPSVSARDMFQHVMSSKRAEVAAFAVACGRQLTREERQLVCDLLLFLRVLSRWIVGTEARDEEPGSDDCWFGGFSSCCAFTNQSLMEGLSVLIDGGDTVSSQSGEEDAPVVQGSRKGQEAIERDRVLSATPQCVLERESETKQHLDKGNGEKENTRSSAGSPEVAVTTASSSSFLKDVLQLLAAVEAVRLKRTLISRDWLDDEFLDFFPSLALYVHSFVHRLHQLYGEALLADLALNDSLEFHPVGGPAVEHDADATGSLLADSMLIHDTPPVAAPSGALPEIQRSSQGGAAEGGGETARQVLAISSFATVALEEQKLHEGHSCCHISRSGERVRSDLLLQTEALWTFYGGLAREIFLWATLGMERMKTYVLVEGNKVATASGFEGASLLGPASAVLKALCQHYPPQMTSLSSVAALRVGEAALRFHFSCTSNTILRVCASSLSPASERLASDGDTPGPSAWVAETKRHEKDMRGSEYRASQEQRRVDRDAELLYSRWQRSIYPVLSVLLGSDADACLPNRVESDTNAVRRENHMECEDVGQCDAGILSSFSTKLLASFLEKCTGENGERLARSVARYITETGWSSLRRCCTQSVDSAISSMRAGGVRARKGKRAYVKSCWRGIIPATSERFFSPRWGQKGEALDSQPSDGPLPSCQDRVQQTLTTNASPSSGCVCASASSPAFSGGEEGKSCEFPGPLDVELFLTQAVFLTTLSEFITSTLYLLARTQHGSTSLSFSCGTPPHSDCGSVQDLTRVLDAARVSVGKVVTRLCRALRVFLIHLFQQLRWPGVDAPVLHQDTSSSLENQGTTVLTSATPTRPIVRGGCVTSCPEAGLEACQHTPEERQYSDNGNGVALGSGKKEADAKCPTTHHGSMPRPAGPPVRQHEPSVTSGPLLLCDQLSLLMLALLGLRRACTPGEREDDEAEGREISGVAGMTAGRRKSRYLGRWTFEDEQQCIISACSAASTSWTLFKCVVSLYAARETLPESETPLPSDRSAQHVNLHDGWLGAAARWVAMCCSPGRPPVRERHCCSAGTIEGGTAGTITRQTWLCLLHVGRELEQAKPPGRIPEKLWPPPLCVLRSLSSCCRSQVWGEEPDVGSADVEGDANSAERPGTNGGPRKQEEKQDSESGVPLSRPPCMPCQTLFVSPVDVLVGGSLLDSLLCAACGEEAASRRGQDASSESRSTVKRTDDGMLDEYPHNTTSRLSHFVRRMPLVAVDLCNYVPPATVLAVLMLFYSESEAKTTQVSFYPDSPGFSSAGTGDTGESLRSSVSDVYAQPEALKTFWWMLDVWLLQPLGRSLCGGAKEMSADERRRSTSFSDAFVNIWTSVDEACAQHKSGKGTGSYREVENPSASQDVWTSRLCRCADSVNQNSHWGAWDNNTESRGLLQHRQQMASDCPVHAFLARLSDTHPWFPLCCAKAQDVLLSKTARLLFIAQSRADAADPALLLLLWLLASPAFPIECREMILTDTAFLAIADRTFCFGQDIVEWTGFDVSGGSPCDTQCSREGTQFTCGAMSREGRRFPSFGSASEGTASVVQPEAAPSELCQPDHGQSPGVTGTRDSDCRQRSDYARGVAATGAARWGAITPYGEVLWALSEDSRKLMQPGIFLCDEDDKILRSYRCLLATQMARYPSGIFTPVVPDSRVYGLMTVHALGALVGEALISAAKSRRARKRSAALVSNRSNDLPPGSGSLERHMEDFGPRSVSALTKQVCQQVTETARTLSTPSAGRARTLPPADVEAIVSEFAIAVEGAALLSSMREGSV</sequence>
<feature type="compositionally biased region" description="Basic and acidic residues" evidence="2">
    <location>
        <begin position="548"/>
        <end position="557"/>
    </location>
</feature>
<dbReference type="PANTHER" id="PTHR21483:SF18">
    <property type="entry name" value="RNA POLYMERASE II-ASSOCIATED PROTEIN 1"/>
    <property type="match status" value="1"/>
</dbReference>
<feature type="region of interest" description="Disordered" evidence="2">
    <location>
        <begin position="737"/>
        <end position="796"/>
    </location>
</feature>
<feature type="compositionally biased region" description="Polar residues" evidence="2">
    <location>
        <begin position="534"/>
        <end position="547"/>
    </location>
</feature>
<feature type="domain" description="RPAP1 C-terminal" evidence="3">
    <location>
        <begin position="805"/>
        <end position="856"/>
    </location>
</feature>
<dbReference type="GO" id="GO:0006366">
    <property type="term" value="P:transcription by RNA polymerase II"/>
    <property type="evidence" value="ECO:0007669"/>
    <property type="project" value="InterPro"/>
</dbReference>
<feature type="compositionally biased region" description="Low complexity" evidence="2">
    <location>
        <begin position="745"/>
        <end position="761"/>
    </location>
</feature>
<feature type="region of interest" description="Disordered" evidence="2">
    <location>
        <begin position="994"/>
        <end position="1064"/>
    </location>
</feature>
<feature type="region of interest" description="Disordered" evidence="2">
    <location>
        <begin position="1312"/>
        <end position="1337"/>
    </location>
</feature>
<feature type="compositionally biased region" description="Basic and acidic residues" evidence="2">
    <location>
        <begin position="573"/>
        <end position="593"/>
    </location>
</feature>
<evidence type="ECO:0000256" key="1">
    <source>
        <dbReference type="ARBA" id="ARBA00009953"/>
    </source>
</evidence>
<accession>A0A2C6L4F4</accession>
<feature type="compositionally biased region" description="Basic and acidic residues" evidence="2">
    <location>
        <begin position="1469"/>
        <end position="1487"/>
    </location>
</feature>
<feature type="compositionally biased region" description="Polar residues" evidence="2">
    <location>
        <begin position="558"/>
        <end position="572"/>
    </location>
</feature>
<dbReference type="VEuPathDB" id="ToxoDB:CSUI_003576"/>
<feature type="region of interest" description="Disordered" evidence="2">
    <location>
        <begin position="72"/>
        <end position="226"/>
    </location>
</feature>
<feature type="compositionally biased region" description="Polar residues" evidence="2">
    <location>
        <begin position="1046"/>
        <end position="1064"/>
    </location>
</feature>
<dbReference type="PANTHER" id="PTHR21483">
    <property type="entry name" value="RNA POLYMERASE II-ASSOCIATED PROTEIN 1"/>
    <property type="match status" value="1"/>
</dbReference>
<feature type="region of interest" description="Disordered" evidence="2">
    <location>
        <begin position="1"/>
        <end position="50"/>
    </location>
</feature>
<gene>
    <name evidence="5" type="ORF">CSUI_003576</name>
</gene>
<dbReference type="InterPro" id="IPR013930">
    <property type="entry name" value="RPAP1_N"/>
</dbReference>
<feature type="region of interest" description="Disordered" evidence="2">
    <location>
        <begin position="2507"/>
        <end position="2533"/>
    </location>
</feature>
<evidence type="ECO:0000256" key="2">
    <source>
        <dbReference type="SAM" id="MobiDB-lite"/>
    </source>
</evidence>
<evidence type="ECO:0000259" key="3">
    <source>
        <dbReference type="Pfam" id="PF08620"/>
    </source>
</evidence>
<dbReference type="EMBL" id="MIGC01001624">
    <property type="protein sequence ID" value="PHJ22572.1"/>
    <property type="molecule type" value="Genomic_DNA"/>
</dbReference>
<feature type="compositionally biased region" description="Basic and acidic residues" evidence="2">
    <location>
        <begin position="28"/>
        <end position="50"/>
    </location>
</feature>
<feature type="region of interest" description="Disordered" evidence="2">
    <location>
        <begin position="2873"/>
        <end position="2900"/>
    </location>
</feature>
<feature type="compositionally biased region" description="Polar residues" evidence="2">
    <location>
        <begin position="512"/>
        <end position="523"/>
    </location>
</feature>
<comment type="similarity">
    <text evidence="1">Belongs to the RPAP1 family.</text>
</comment>
<dbReference type="Proteomes" id="UP000221165">
    <property type="component" value="Unassembled WGS sequence"/>
</dbReference>
<feature type="compositionally biased region" description="Polar residues" evidence="2">
    <location>
        <begin position="84"/>
        <end position="94"/>
    </location>
</feature>
<comment type="caution">
    <text evidence="5">The sequence shown here is derived from an EMBL/GenBank/DDBJ whole genome shotgun (WGS) entry which is preliminary data.</text>
</comment>
<proteinExistence type="inferred from homology"/>
<feature type="region of interest" description="Disordered" evidence="2">
    <location>
        <begin position="1469"/>
        <end position="1495"/>
    </location>
</feature>
<keyword evidence="6" id="KW-1185">Reference proteome</keyword>
<feature type="compositionally biased region" description="Basic and acidic residues" evidence="2">
    <location>
        <begin position="1320"/>
        <end position="1330"/>
    </location>
</feature>
<dbReference type="OrthoDB" id="331680at2759"/>
<feature type="compositionally biased region" description="Polar residues" evidence="2">
    <location>
        <begin position="766"/>
        <end position="777"/>
    </location>
</feature>
<feature type="region of interest" description="Disordered" evidence="2">
    <location>
        <begin position="1430"/>
        <end position="1450"/>
    </location>
</feature>
<feature type="compositionally biased region" description="Polar residues" evidence="2">
    <location>
        <begin position="132"/>
        <end position="148"/>
    </location>
</feature>
<evidence type="ECO:0000313" key="5">
    <source>
        <dbReference type="EMBL" id="PHJ22572.1"/>
    </source>
</evidence>
<feature type="region of interest" description="Disordered" evidence="2">
    <location>
        <begin position="2428"/>
        <end position="2467"/>
    </location>
</feature>
<dbReference type="Pfam" id="PF08620">
    <property type="entry name" value="RPAP1_C"/>
    <property type="match status" value="1"/>
</dbReference>
<feature type="region of interest" description="Disordered" evidence="2">
    <location>
        <begin position="3010"/>
        <end position="3031"/>
    </location>
</feature>
<evidence type="ECO:0000313" key="6">
    <source>
        <dbReference type="Proteomes" id="UP000221165"/>
    </source>
</evidence>
<feature type="compositionally biased region" description="Basic and acidic residues" evidence="2">
    <location>
        <begin position="1008"/>
        <end position="1017"/>
    </location>
</feature>
<name>A0A2C6L4F4_9APIC</name>
<feature type="region of interest" description="Disordered" evidence="2">
    <location>
        <begin position="501"/>
        <end position="595"/>
    </location>
</feature>
<feature type="domain" description="RPAP1 N-terminal" evidence="4">
    <location>
        <begin position="455"/>
        <end position="496"/>
    </location>
</feature>
<feature type="compositionally biased region" description="Polar residues" evidence="2">
    <location>
        <begin position="107"/>
        <end position="118"/>
    </location>
</feature>
<dbReference type="RefSeq" id="XP_067924249.1">
    <property type="nucleotide sequence ID" value="XM_068063772.1"/>
</dbReference>
<feature type="compositionally biased region" description="Polar residues" evidence="2">
    <location>
        <begin position="994"/>
        <end position="1004"/>
    </location>
</feature>
<reference evidence="5 6" key="1">
    <citation type="journal article" date="2017" name="Int. J. Parasitol.">
        <title>The genome of the protozoan parasite Cystoisospora suis and a reverse vaccinology approach to identify vaccine candidates.</title>
        <authorList>
            <person name="Palmieri N."/>
            <person name="Shrestha A."/>
            <person name="Ruttkowski B."/>
            <person name="Beck T."/>
            <person name="Vogl C."/>
            <person name="Tomley F."/>
            <person name="Blake D.P."/>
            <person name="Joachim A."/>
        </authorList>
    </citation>
    <scope>NUCLEOTIDE SEQUENCE [LARGE SCALE GENOMIC DNA]</scope>
    <source>
        <strain evidence="5 6">Wien I</strain>
    </source>
</reference>
<protein>
    <submittedName>
        <fullName evidence="5">Rpap1 c-terminal protein</fullName>
    </submittedName>
</protein>
<dbReference type="Pfam" id="PF08621">
    <property type="entry name" value="RPAP1_N"/>
    <property type="match status" value="1"/>
</dbReference>
<feature type="compositionally biased region" description="Basic and acidic residues" evidence="2">
    <location>
        <begin position="211"/>
        <end position="226"/>
    </location>
</feature>
<dbReference type="InterPro" id="IPR039913">
    <property type="entry name" value="RPAP1/Rba50"/>
</dbReference>
<dbReference type="InterPro" id="IPR013929">
    <property type="entry name" value="RPAP1_C"/>
</dbReference>
<organism evidence="5 6">
    <name type="scientific">Cystoisospora suis</name>
    <dbReference type="NCBI Taxonomy" id="483139"/>
    <lineage>
        <taxon>Eukaryota</taxon>
        <taxon>Sar</taxon>
        <taxon>Alveolata</taxon>
        <taxon>Apicomplexa</taxon>
        <taxon>Conoidasida</taxon>
        <taxon>Coccidia</taxon>
        <taxon>Eucoccidiorida</taxon>
        <taxon>Eimeriorina</taxon>
        <taxon>Sarcocystidae</taxon>
        <taxon>Cystoisospora</taxon>
    </lineage>
</organism>
<feature type="region of interest" description="Disordered" evidence="2">
    <location>
        <begin position="306"/>
        <end position="341"/>
    </location>
</feature>